<dbReference type="Pfam" id="PF00075">
    <property type="entry name" value="RNase_H"/>
    <property type="match status" value="1"/>
</dbReference>
<dbReference type="GO" id="GO:0004523">
    <property type="term" value="F:RNA-DNA hybrid ribonuclease activity"/>
    <property type="evidence" value="ECO:0007669"/>
    <property type="project" value="InterPro"/>
</dbReference>
<dbReference type="Proteomes" id="UP001187531">
    <property type="component" value="Unassembled WGS sequence"/>
</dbReference>
<dbReference type="Pfam" id="PF00078">
    <property type="entry name" value="RVT_1"/>
    <property type="match status" value="1"/>
</dbReference>
<evidence type="ECO:0000259" key="1">
    <source>
        <dbReference type="PROSITE" id="PS50879"/>
    </source>
</evidence>
<name>A0AA88HHC9_ARTSF</name>
<accession>A0AA88HHC9</accession>
<proteinExistence type="predicted"/>
<dbReference type="InterPro" id="IPR036397">
    <property type="entry name" value="RNaseH_sf"/>
</dbReference>
<evidence type="ECO:0000313" key="3">
    <source>
        <dbReference type="Proteomes" id="UP001187531"/>
    </source>
</evidence>
<dbReference type="SUPFAM" id="SSF53098">
    <property type="entry name" value="Ribonuclease H-like"/>
    <property type="match status" value="1"/>
</dbReference>
<comment type="caution">
    <text evidence="2">The sequence shown here is derived from an EMBL/GenBank/DDBJ whole genome shotgun (WGS) entry which is preliminary data.</text>
</comment>
<keyword evidence="3" id="KW-1185">Reference proteome</keyword>
<dbReference type="PANTHER" id="PTHR19446">
    <property type="entry name" value="REVERSE TRANSCRIPTASES"/>
    <property type="match status" value="1"/>
</dbReference>
<feature type="domain" description="RNase H type-1" evidence="1">
    <location>
        <begin position="176"/>
        <end position="310"/>
    </location>
</feature>
<reference evidence="2" key="1">
    <citation type="submission" date="2023-07" db="EMBL/GenBank/DDBJ databases">
        <title>Chromosome-level genome assembly of Artemia franciscana.</title>
        <authorList>
            <person name="Jo E."/>
        </authorList>
    </citation>
    <scope>NUCLEOTIDE SEQUENCE</scope>
    <source>
        <tissue evidence="2">Whole body</tissue>
    </source>
</reference>
<dbReference type="InterPro" id="IPR012337">
    <property type="entry name" value="RNaseH-like_sf"/>
</dbReference>
<dbReference type="GO" id="GO:0003676">
    <property type="term" value="F:nucleic acid binding"/>
    <property type="evidence" value="ECO:0007669"/>
    <property type="project" value="InterPro"/>
</dbReference>
<dbReference type="CDD" id="cd09276">
    <property type="entry name" value="Rnase_HI_RT_non_LTR"/>
    <property type="match status" value="1"/>
</dbReference>
<dbReference type="InterPro" id="IPR000477">
    <property type="entry name" value="RT_dom"/>
</dbReference>
<protein>
    <recommendedName>
        <fullName evidence="1">RNase H type-1 domain-containing protein</fullName>
    </recommendedName>
</protein>
<evidence type="ECO:0000313" key="2">
    <source>
        <dbReference type="EMBL" id="KAK2712030.1"/>
    </source>
</evidence>
<dbReference type="EMBL" id="JAVRJZ010000015">
    <property type="protein sequence ID" value="KAK2712030.1"/>
    <property type="molecule type" value="Genomic_DNA"/>
</dbReference>
<dbReference type="PROSITE" id="PS50879">
    <property type="entry name" value="RNASE_H_1"/>
    <property type="match status" value="1"/>
</dbReference>
<sequence>MQGPSLPKLWINVLLELINGIWREGKFPDVWKYGEAVMLPKPGKDLSKIENYRYITLLPVLGKVMERMVKKRLEAVTQQKKILKDIQCGFRKNRSAEDSLMCLKQEALYALQNGWILAAILIDIEGAFDNMLHRKMVGGLVTGGIKGQMISSRLEFNMDQDTPADLAFCMMMEKEYKGYLPLFTDGSKVDEMKHVGAAFWCPFKNVSKKFKLPPESSVFLAEVYAIKKVLEFIEESVEEDKVIICSDSKSAIQAVVNANTMAKPNRDVLICYIKLQDILKKKKVVIQWIPAHIGISGNEIADLKAKSAVESGTLVTDMDTPYEVMIFDKVIKEMIVRVLKRIEI</sequence>
<dbReference type="Gene3D" id="3.30.420.10">
    <property type="entry name" value="Ribonuclease H-like superfamily/Ribonuclease H"/>
    <property type="match status" value="1"/>
</dbReference>
<dbReference type="AlphaFoldDB" id="A0AA88HHC9"/>
<dbReference type="InterPro" id="IPR002156">
    <property type="entry name" value="RNaseH_domain"/>
</dbReference>
<organism evidence="2 3">
    <name type="scientific">Artemia franciscana</name>
    <name type="common">Brine shrimp</name>
    <name type="synonym">Artemia sanfranciscana</name>
    <dbReference type="NCBI Taxonomy" id="6661"/>
    <lineage>
        <taxon>Eukaryota</taxon>
        <taxon>Metazoa</taxon>
        <taxon>Ecdysozoa</taxon>
        <taxon>Arthropoda</taxon>
        <taxon>Crustacea</taxon>
        <taxon>Branchiopoda</taxon>
        <taxon>Anostraca</taxon>
        <taxon>Artemiidae</taxon>
        <taxon>Artemia</taxon>
    </lineage>
</organism>
<gene>
    <name evidence="2" type="ORF">QYM36_010906</name>
</gene>